<dbReference type="PANTHER" id="PTHR23318:SF0">
    <property type="entry name" value="SERINE_THREONINE-PROTEIN PHOSPHATASE 4 REGULATORY SUBUNIT 3"/>
    <property type="match status" value="1"/>
</dbReference>
<keyword evidence="2" id="KW-0539">Nucleus</keyword>
<evidence type="ECO:0000259" key="4">
    <source>
        <dbReference type="Pfam" id="PF04802"/>
    </source>
</evidence>
<dbReference type="Pfam" id="PF04802">
    <property type="entry name" value="PP4R3"/>
    <property type="match status" value="1"/>
</dbReference>
<evidence type="ECO:0000256" key="3">
    <source>
        <dbReference type="SAM" id="MobiDB-lite"/>
    </source>
</evidence>
<reference evidence="6" key="3">
    <citation type="submission" date="2024-01" db="EMBL/GenBank/DDBJ databases">
        <authorList>
            <person name="Coelho M.A."/>
            <person name="David-Palma M."/>
            <person name="Shea T."/>
            <person name="Sun S."/>
            <person name="Cuomo C.A."/>
            <person name="Heitman J."/>
        </authorList>
    </citation>
    <scope>NUCLEOTIDE SEQUENCE</scope>
    <source>
        <strain evidence="6">CBS 7841</strain>
    </source>
</reference>
<reference evidence="6" key="1">
    <citation type="submission" date="2016-06" db="EMBL/GenBank/DDBJ databases">
        <authorList>
            <person name="Cuomo C."/>
            <person name="Litvintseva A."/>
            <person name="Heitman J."/>
            <person name="Chen Y."/>
            <person name="Sun S."/>
            <person name="Springer D."/>
            <person name="Dromer F."/>
            <person name="Young S."/>
            <person name="Zeng Q."/>
            <person name="Chapman S."/>
            <person name="Gujja S."/>
            <person name="Saif S."/>
            <person name="Birren B."/>
        </authorList>
    </citation>
    <scope>NUCLEOTIDE SEQUENCE</scope>
    <source>
        <strain evidence="6">CBS 7841</strain>
    </source>
</reference>
<dbReference type="InterPro" id="IPR011989">
    <property type="entry name" value="ARM-like"/>
</dbReference>
<dbReference type="GO" id="GO:0006974">
    <property type="term" value="P:DNA damage response"/>
    <property type="evidence" value="ECO:0007669"/>
    <property type="project" value="TreeGrafter"/>
</dbReference>
<dbReference type="RefSeq" id="XP_066066673.1">
    <property type="nucleotide sequence ID" value="XM_066210576.1"/>
</dbReference>
<dbReference type="Pfam" id="PF22972">
    <property type="entry name" value="EVH1_PP4R3"/>
    <property type="match status" value="1"/>
</dbReference>
<feature type="domain" description="Serine/threonine-protein phosphatase 4 regulatory subunit 3-like central" evidence="4">
    <location>
        <begin position="232"/>
        <end position="723"/>
    </location>
</feature>
<feature type="region of interest" description="Disordered" evidence="3">
    <location>
        <begin position="190"/>
        <end position="219"/>
    </location>
</feature>
<evidence type="ECO:0000313" key="7">
    <source>
        <dbReference type="Proteomes" id="UP000094043"/>
    </source>
</evidence>
<dbReference type="EMBL" id="CP143784">
    <property type="protein sequence ID" value="WVN85973.1"/>
    <property type="molecule type" value="Genomic_DNA"/>
</dbReference>
<keyword evidence="7" id="KW-1185">Reference proteome</keyword>
<proteinExistence type="predicted"/>
<dbReference type="Gene3D" id="1.25.10.10">
    <property type="entry name" value="Leucine-rich Repeat Variant"/>
    <property type="match status" value="1"/>
</dbReference>
<dbReference type="PANTHER" id="PTHR23318">
    <property type="entry name" value="ATP SYNTHASE GAMMA-RELATED"/>
    <property type="match status" value="1"/>
</dbReference>
<comment type="subcellular location">
    <subcellularLocation>
        <location evidence="1">Nucleus</location>
    </subcellularLocation>
</comment>
<feature type="compositionally biased region" description="Acidic residues" evidence="3">
    <location>
        <begin position="765"/>
        <end position="783"/>
    </location>
</feature>
<dbReference type="GO" id="GO:0030289">
    <property type="term" value="C:protein phosphatase 4 complex"/>
    <property type="evidence" value="ECO:0007669"/>
    <property type="project" value="TreeGrafter"/>
</dbReference>
<dbReference type="InterPro" id="IPR006887">
    <property type="entry name" value="P4R3-like_central_dom"/>
</dbReference>
<evidence type="ECO:0008006" key="8">
    <source>
        <dbReference type="Google" id="ProtNLM"/>
    </source>
</evidence>
<protein>
    <recommendedName>
        <fullName evidence="8">Serine/threonine-protein phosphatase 4 regulatory subunit 3-like central domain-containing protein</fullName>
    </recommendedName>
</protein>
<feature type="compositionally biased region" description="Basic and acidic residues" evidence="3">
    <location>
        <begin position="852"/>
        <end position="872"/>
    </location>
</feature>
<feature type="compositionally biased region" description="Polar residues" evidence="3">
    <location>
        <begin position="206"/>
        <end position="219"/>
    </location>
</feature>
<dbReference type="InterPro" id="IPR016024">
    <property type="entry name" value="ARM-type_fold"/>
</dbReference>
<feature type="region of interest" description="Disordered" evidence="3">
    <location>
        <begin position="942"/>
        <end position="971"/>
    </location>
</feature>
<evidence type="ECO:0000259" key="5">
    <source>
        <dbReference type="Pfam" id="PF22972"/>
    </source>
</evidence>
<dbReference type="InterPro" id="IPR055236">
    <property type="entry name" value="EVH1_PP4R3"/>
</dbReference>
<feature type="compositionally biased region" description="Polar residues" evidence="3">
    <location>
        <begin position="944"/>
        <end position="953"/>
    </location>
</feature>
<dbReference type="GO" id="GO:0072542">
    <property type="term" value="F:protein phosphatase activator activity"/>
    <property type="evidence" value="ECO:0007669"/>
    <property type="project" value="TreeGrafter"/>
</dbReference>
<evidence type="ECO:0000256" key="1">
    <source>
        <dbReference type="ARBA" id="ARBA00004123"/>
    </source>
</evidence>
<feature type="region of interest" description="Disordered" evidence="3">
    <location>
        <begin position="1"/>
        <end position="23"/>
    </location>
</feature>
<dbReference type="SUPFAM" id="SSF48371">
    <property type="entry name" value="ARM repeat"/>
    <property type="match status" value="1"/>
</dbReference>
<dbReference type="InterPro" id="IPR011993">
    <property type="entry name" value="PH-like_dom_sf"/>
</dbReference>
<organism evidence="6 7">
    <name type="scientific">Cryptococcus depauperatus CBS 7841</name>
    <dbReference type="NCBI Taxonomy" id="1295531"/>
    <lineage>
        <taxon>Eukaryota</taxon>
        <taxon>Fungi</taxon>
        <taxon>Dikarya</taxon>
        <taxon>Basidiomycota</taxon>
        <taxon>Agaricomycotina</taxon>
        <taxon>Tremellomycetes</taxon>
        <taxon>Tremellales</taxon>
        <taxon>Cryptococcaceae</taxon>
        <taxon>Cryptococcus</taxon>
    </lineage>
</organism>
<feature type="compositionally biased region" description="Low complexity" evidence="3">
    <location>
        <begin position="838"/>
        <end position="849"/>
    </location>
</feature>
<gene>
    <name evidence="6" type="ORF">L203_101131</name>
</gene>
<evidence type="ECO:0000256" key="2">
    <source>
        <dbReference type="ARBA" id="ARBA00023242"/>
    </source>
</evidence>
<feature type="domain" description="PP4R3 EVH1-like" evidence="5">
    <location>
        <begin position="74"/>
        <end position="187"/>
    </location>
</feature>
<accession>A0AAJ8JPC3</accession>
<feature type="compositionally biased region" description="Low complexity" evidence="3">
    <location>
        <begin position="193"/>
        <end position="205"/>
    </location>
</feature>
<evidence type="ECO:0000313" key="6">
    <source>
        <dbReference type="EMBL" id="WVN85973.1"/>
    </source>
</evidence>
<name>A0AAJ8JPC3_9TREE</name>
<reference evidence="6" key="2">
    <citation type="journal article" date="2022" name="Elife">
        <title>Obligate sexual reproduction of a homothallic fungus closely related to the Cryptococcus pathogenic species complex.</title>
        <authorList>
            <person name="Passer A.R."/>
            <person name="Clancey S.A."/>
            <person name="Shea T."/>
            <person name="David-Palma M."/>
            <person name="Averette A.F."/>
            <person name="Boekhout T."/>
            <person name="Porcel B.M."/>
            <person name="Nowrousian M."/>
            <person name="Cuomo C.A."/>
            <person name="Sun S."/>
            <person name="Heitman J."/>
            <person name="Coelho M.A."/>
        </authorList>
    </citation>
    <scope>NUCLEOTIDE SEQUENCE</scope>
    <source>
        <strain evidence="6">CBS 7841</strain>
    </source>
</reference>
<dbReference type="GeneID" id="91085345"/>
<dbReference type="SUPFAM" id="SSF50729">
    <property type="entry name" value="PH domain-like"/>
    <property type="match status" value="1"/>
</dbReference>
<feature type="compositionally biased region" description="Polar residues" evidence="3">
    <location>
        <begin position="1"/>
        <end position="10"/>
    </location>
</feature>
<dbReference type="KEGG" id="cdep:91085345"/>
<dbReference type="GO" id="GO:0005654">
    <property type="term" value="C:nucleoplasm"/>
    <property type="evidence" value="ECO:0007669"/>
    <property type="project" value="TreeGrafter"/>
</dbReference>
<dbReference type="Proteomes" id="UP000094043">
    <property type="component" value="Chromosome 1"/>
</dbReference>
<dbReference type="Gene3D" id="2.30.29.30">
    <property type="entry name" value="Pleckstrin-homology domain (PH domain)/Phosphotyrosine-binding domain (PTB)"/>
    <property type="match status" value="1"/>
</dbReference>
<feature type="region of interest" description="Disordered" evidence="3">
    <location>
        <begin position="751"/>
        <end position="901"/>
    </location>
</feature>
<sequence length="988" mass="111884">MAALQHTISSAEIMAEDSDEPAPLEVQFNRQGEEEEAADQIVLDSANEEYETEEELRQMQIQALKQQHGKEKERKRVKVYELRDTSWFDRGTGFCKGFVEDDGVACLQVEAEDPVQEDPDEPGGFMARDFLLNTPVERDDIYGKQQDTLIVWTDPKTGVDIALSFQDAEGCEDTWNFICDVQKHLLSLANERPAPSSSSPHASPSFTPTNPTSLRWQPPSLSNIRDQEYSLRFSAKTAQGRERCIEHILNEDYIKRLTVIFEQAEDLESIDDLHALCSLMQTILLFNDNGIFEYILQEDVFQGVIGMLEYDPEHPDYKANFRAHFLESSQYRSVVPIPEPLILHKIHQTYRLLFLKDIVLARMIDDPAFNILNGFVFFNQVDILNYIQGTEGILENLFGPFREPLPLPPAEGEQLPNLNEKKRDIIFFLHSLCTTAKSIQLVPRINLYRNLIERGLISPIKYALRRPEARILHAGAEMLTLVVEHDANSVKVQIFKEEERKERTVVQEIVSVLQSTGNGGLMGQMGDTLRTLLEGPVDTETFIGKKEAPVTETFNTYFYENIALSLFRPLLEIADFKENRTKALDLSREYMTLIQTLVELLSYCVIHHQHKSSYFILSNPISKRIAGLLYVRDKPLRHAALRFLRACLKTPNHFIHRHFVKNDLLEPLVILLEEEGIRDNMMSSACMEVVEQIRKDNIKSIINYLFDSYSPRLEALSHRPLLRPIIMGIRSRWEINNEPAPSVLLVANTSMTETEGWGGERREEEWFEESDEEITQEAEEDGESIPSKRKRSGETGGPKKRSAPRSTETTSALGLDYNDPESPLSHNDSSLEDPLPNSTTSLTTTTSLLDRTVMRAEEKEKEKDRQRVRGLEEGLGDVQAKMREKRRREEEEDEGFAGLLAGTKPLPVATVAASAASGGGTIEAGKRGDDINDERAEFIIAPSITGNTLTDTRSQTDHISPAEGKKAGGLKEAGKKIRLNFLGKKLGK</sequence>
<dbReference type="InterPro" id="IPR051137">
    <property type="entry name" value="PP4R3-like"/>
</dbReference>
<dbReference type="AlphaFoldDB" id="A0AAJ8JPC3"/>